<evidence type="ECO:0000256" key="1">
    <source>
        <dbReference type="SAM" id="MobiDB-lite"/>
    </source>
</evidence>
<reference evidence="2" key="2">
    <citation type="submission" date="2020-11" db="EMBL/GenBank/DDBJ databases">
        <authorList>
            <person name="McCartney M.A."/>
            <person name="Auch B."/>
            <person name="Kono T."/>
            <person name="Mallez S."/>
            <person name="Becker A."/>
            <person name="Gohl D.M."/>
            <person name="Silverstein K.A.T."/>
            <person name="Koren S."/>
            <person name="Bechman K.B."/>
            <person name="Herman A."/>
            <person name="Abrahante J.E."/>
            <person name="Garbe J."/>
        </authorList>
    </citation>
    <scope>NUCLEOTIDE SEQUENCE</scope>
    <source>
        <strain evidence="2">Duluth1</strain>
        <tissue evidence="2">Whole animal</tissue>
    </source>
</reference>
<evidence type="ECO:0000313" key="3">
    <source>
        <dbReference type="Proteomes" id="UP000828390"/>
    </source>
</evidence>
<accession>A0A9D4FZ13</accession>
<comment type="caution">
    <text evidence="2">The sequence shown here is derived from an EMBL/GenBank/DDBJ whole genome shotgun (WGS) entry which is preliminary data.</text>
</comment>
<evidence type="ECO:0000313" key="2">
    <source>
        <dbReference type="EMBL" id="KAH3807744.1"/>
    </source>
</evidence>
<reference evidence="2" key="1">
    <citation type="journal article" date="2019" name="bioRxiv">
        <title>The Genome of the Zebra Mussel, Dreissena polymorpha: A Resource for Invasive Species Research.</title>
        <authorList>
            <person name="McCartney M.A."/>
            <person name="Auch B."/>
            <person name="Kono T."/>
            <person name="Mallez S."/>
            <person name="Zhang Y."/>
            <person name="Obille A."/>
            <person name="Becker A."/>
            <person name="Abrahante J.E."/>
            <person name="Garbe J."/>
            <person name="Badalamenti J.P."/>
            <person name="Herman A."/>
            <person name="Mangelson H."/>
            <person name="Liachko I."/>
            <person name="Sullivan S."/>
            <person name="Sone E.D."/>
            <person name="Koren S."/>
            <person name="Silverstein K.A.T."/>
            <person name="Beckman K.B."/>
            <person name="Gohl D.M."/>
        </authorList>
    </citation>
    <scope>NUCLEOTIDE SEQUENCE</scope>
    <source>
        <strain evidence="2">Duluth1</strain>
        <tissue evidence="2">Whole animal</tissue>
    </source>
</reference>
<keyword evidence="3" id="KW-1185">Reference proteome</keyword>
<dbReference type="EMBL" id="JAIWYP010000006">
    <property type="protein sequence ID" value="KAH3807744.1"/>
    <property type="molecule type" value="Genomic_DNA"/>
</dbReference>
<sequence length="86" mass="9784">MGCSSSRSPHIKTHRLYDDIQASQICVPKQERGIPDGEEKYLDTSKNQGNDHQREAVDFSQRYQRCQVTETTYLSTSTSSLNESLT</sequence>
<feature type="region of interest" description="Disordered" evidence="1">
    <location>
        <begin position="30"/>
        <end position="54"/>
    </location>
</feature>
<dbReference type="Proteomes" id="UP000828390">
    <property type="component" value="Unassembled WGS sequence"/>
</dbReference>
<proteinExistence type="predicted"/>
<protein>
    <submittedName>
        <fullName evidence="2">Uncharacterized protein</fullName>
    </submittedName>
</protein>
<dbReference type="AlphaFoldDB" id="A0A9D4FZ13"/>
<organism evidence="2 3">
    <name type="scientific">Dreissena polymorpha</name>
    <name type="common">Zebra mussel</name>
    <name type="synonym">Mytilus polymorpha</name>
    <dbReference type="NCBI Taxonomy" id="45954"/>
    <lineage>
        <taxon>Eukaryota</taxon>
        <taxon>Metazoa</taxon>
        <taxon>Spiralia</taxon>
        <taxon>Lophotrochozoa</taxon>
        <taxon>Mollusca</taxon>
        <taxon>Bivalvia</taxon>
        <taxon>Autobranchia</taxon>
        <taxon>Heteroconchia</taxon>
        <taxon>Euheterodonta</taxon>
        <taxon>Imparidentia</taxon>
        <taxon>Neoheterodontei</taxon>
        <taxon>Myida</taxon>
        <taxon>Dreissenoidea</taxon>
        <taxon>Dreissenidae</taxon>
        <taxon>Dreissena</taxon>
    </lineage>
</organism>
<name>A0A9D4FZ13_DREPO</name>
<gene>
    <name evidence="2" type="ORF">DPMN_136092</name>
</gene>